<dbReference type="EMBL" id="AP014924">
    <property type="protein sequence ID" value="BAS27715.1"/>
    <property type="molecule type" value="Genomic_DNA"/>
</dbReference>
<keyword evidence="4 7" id="KW-0805">Transcription regulation</keyword>
<dbReference type="KEGG" id="lpil:LIP_1872"/>
<dbReference type="GO" id="GO:0005737">
    <property type="term" value="C:cytoplasm"/>
    <property type="evidence" value="ECO:0007669"/>
    <property type="project" value="UniProtKB-UniRule"/>
</dbReference>
<dbReference type="GO" id="GO:0009295">
    <property type="term" value="C:nucleoid"/>
    <property type="evidence" value="ECO:0007669"/>
    <property type="project" value="UniProtKB-SubCell"/>
</dbReference>
<dbReference type="CDD" id="cd16320">
    <property type="entry name" value="MraZ_N"/>
    <property type="match status" value="1"/>
</dbReference>
<dbReference type="HAMAP" id="MF_01008">
    <property type="entry name" value="MraZ"/>
    <property type="match status" value="1"/>
</dbReference>
<keyword evidence="6 7" id="KW-0804">Transcription</keyword>
<evidence type="ECO:0000256" key="6">
    <source>
        <dbReference type="ARBA" id="ARBA00023163"/>
    </source>
</evidence>
<dbReference type="InterPro" id="IPR035644">
    <property type="entry name" value="MraZ_C"/>
</dbReference>
<dbReference type="PROSITE" id="PS51740">
    <property type="entry name" value="SPOVT_ABRB"/>
    <property type="match status" value="2"/>
</dbReference>
<dbReference type="GO" id="GO:2000143">
    <property type="term" value="P:negative regulation of DNA-templated transcription initiation"/>
    <property type="evidence" value="ECO:0007669"/>
    <property type="project" value="TreeGrafter"/>
</dbReference>
<dbReference type="Pfam" id="PF02381">
    <property type="entry name" value="MraZ"/>
    <property type="match status" value="2"/>
</dbReference>
<reference evidence="10" key="2">
    <citation type="journal article" date="2016" name="Int. J. Syst. Evol. Microbiol.">
        <title>Complete genome sequence and cell structure of Limnochorda pilosa, a Gram-negative spore-former within the phylum Firmicutes.</title>
        <authorList>
            <person name="Watanabe M."/>
            <person name="Kojima H."/>
            <person name="Fukui M."/>
        </authorList>
    </citation>
    <scope>NUCLEOTIDE SEQUENCE [LARGE SCALE GENOMIC DNA]</scope>
    <source>
        <strain evidence="10">HC45</strain>
    </source>
</reference>
<evidence type="ECO:0000256" key="4">
    <source>
        <dbReference type="ARBA" id="ARBA00023015"/>
    </source>
</evidence>
<evidence type="ECO:0000313" key="10">
    <source>
        <dbReference type="Proteomes" id="UP000065807"/>
    </source>
</evidence>
<accession>A0A0K2SKU7</accession>
<dbReference type="NCBIfam" id="TIGR00242">
    <property type="entry name" value="division/cell wall cluster transcriptional repressor MraZ"/>
    <property type="match status" value="1"/>
</dbReference>
<dbReference type="InterPro" id="IPR038619">
    <property type="entry name" value="MraZ_sf"/>
</dbReference>
<evidence type="ECO:0000256" key="7">
    <source>
        <dbReference type="HAMAP-Rule" id="MF_01008"/>
    </source>
</evidence>
<evidence type="ECO:0000259" key="8">
    <source>
        <dbReference type="PROSITE" id="PS51740"/>
    </source>
</evidence>
<sequence>MFLGEYEHSLDEKGRLTVPSRFREDLAGRLVVTRGLDHCLFLYPYSEWQVLEQKLKSLPMTQRDARAFVRLLFSGASEQDLDRQGRLLLPANLREYAAIDRDVVIIGVSNRVELWSKERWNAYEAEASQAYEDLAEKIVDLGI</sequence>
<evidence type="ECO:0000256" key="5">
    <source>
        <dbReference type="ARBA" id="ARBA00023125"/>
    </source>
</evidence>
<dbReference type="STRING" id="1555112.LIP_1872"/>
<gene>
    <name evidence="7" type="primary">mraZ</name>
    <name evidence="9" type="ORF">LIP_1872</name>
</gene>
<dbReference type="Proteomes" id="UP000065807">
    <property type="component" value="Chromosome"/>
</dbReference>
<comment type="subcellular location">
    <subcellularLocation>
        <location evidence="7">Cytoplasm</location>
        <location evidence="7">Nucleoid</location>
    </subcellularLocation>
</comment>
<organism evidence="9 10">
    <name type="scientific">Limnochorda pilosa</name>
    <dbReference type="NCBI Taxonomy" id="1555112"/>
    <lineage>
        <taxon>Bacteria</taxon>
        <taxon>Bacillati</taxon>
        <taxon>Bacillota</taxon>
        <taxon>Limnochordia</taxon>
        <taxon>Limnochordales</taxon>
        <taxon>Limnochordaceae</taxon>
        <taxon>Limnochorda</taxon>
    </lineage>
</organism>
<feature type="domain" description="SpoVT-AbrB" evidence="8">
    <location>
        <begin position="5"/>
        <end position="47"/>
    </location>
</feature>
<dbReference type="PANTHER" id="PTHR34701">
    <property type="entry name" value="TRANSCRIPTIONAL REGULATOR MRAZ"/>
    <property type="match status" value="1"/>
</dbReference>
<dbReference type="SUPFAM" id="SSF89447">
    <property type="entry name" value="AbrB/MazE/MraZ-like"/>
    <property type="match status" value="1"/>
</dbReference>
<comment type="similarity">
    <text evidence="7">Belongs to the MraZ family.</text>
</comment>
<keyword evidence="5 7" id="KW-0238">DNA-binding</keyword>
<dbReference type="RefSeq" id="WP_068136959.1">
    <property type="nucleotide sequence ID" value="NZ_AP014924.1"/>
</dbReference>
<feature type="domain" description="SpoVT-AbrB" evidence="8">
    <location>
        <begin position="76"/>
        <end position="119"/>
    </location>
</feature>
<protein>
    <recommendedName>
        <fullName evidence="1 7">Transcriptional regulator MraZ</fullName>
    </recommendedName>
</protein>
<keyword evidence="9" id="KW-0131">Cell cycle</keyword>
<dbReference type="AlphaFoldDB" id="A0A0K2SKU7"/>
<dbReference type="Gene3D" id="3.40.1550.20">
    <property type="entry name" value="Transcriptional regulator MraZ domain"/>
    <property type="match status" value="1"/>
</dbReference>
<evidence type="ECO:0000313" key="9">
    <source>
        <dbReference type="EMBL" id="BAS27715.1"/>
    </source>
</evidence>
<dbReference type="FunFam" id="3.40.1550.20:FF:000002">
    <property type="entry name" value="Transcriptional regulator MraZ"/>
    <property type="match status" value="1"/>
</dbReference>
<dbReference type="PATRIC" id="fig|1555112.3.peg.1905"/>
<dbReference type="InterPro" id="IPR037914">
    <property type="entry name" value="SpoVT-AbrB_sf"/>
</dbReference>
<dbReference type="InterPro" id="IPR020603">
    <property type="entry name" value="MraZ_dom"/>
</dbReference>
<dbReference type="InterPro" id="IPR007159">
    <property type="entry name" value="SpoVT-AbrB_dom"/>
</dbReference>
<dbReference type="GO" id="GO:0003700">
    <property type="term" value="F:DNA-binding transcription factor activity"/>
    <property type="evidence" value="ECO:0007669"/>
    <property type="project" value="UniProtKB-UniRule"/>
</dbReference>
<keyword evidence="3" id="KW-0677">Repeat</keyword>
<name>A0A0K2SKU7_LIMPI</name>
<dbReference type="CDD" id="cd16321">
    <property type="entry name" value="MraZ_C"/>
    <property type="match status" value="1"/>
</dbReference>
<keyword evidence="9" id="KW-0132">Cell division</keyword>
<dbReference type="GO" id="GO:0000976">
    <property type="term" value="F:transcription cis-regulatory region binding"/>
    <property type="evidence" value="ECO:0007669"/>
    <property type="project" value="TreeGrafter"/>
</dbReference>
<dbReference type="GO" id="GO:0051301">
    <property type="term" value="P:cell division"/>
    <property type="evidence" value="ECO:0007669"/>
    <property type="project" value="UniProtKB-KW"/>
</dbReference>
<keyword evidence="2 7" id="KW-0963">Cytoplasm</keyword>
<keyword evidence="10" id="KW-1185">Reference proteome</keyword>
<comment type="subunit">
    <text evidence="7">Forms oligomers.</text>
</comment>
<evidence type="ECO:0000256" key="3">
    <source>
        <dbReference type="ARBA" id="ARBA00022737"/>
    </source>
</evidence>
<dbReference type="InterPro" id="IPR035642">
    <property type="entry name" value="MraZ_N"/>
</dbReference>
<evidence type="ECO:0000256" key="1">
    <source>
        <dbReference type="ARBA" id="ARBA00013860"/>
    </source>
</evidence>
<reference evidence="10" key="1">
    <citation type="submission" date="2015-07" db="EMBL/GenBank/DDBJ databases">
        <title>Complete genome sequence and phylogenetic analysis of Limnochorda pilosa.</title>
        <authorList>
            <person name="Watanabe M."/>
            <person name="Kojima H."/>
            <person name="Fukui M."/>
        </authorList>
    </citation>
    <scope>NUCLEOTIDE SEQUENCE [LARGE SCALE GENOMIC DNA]</scope>
    <source>
        <strain evidence="10">HC45</strain>
    </source>
</reference>
<dbReference type="InterPro" id="IPR003444">
    <property type="entry name" value="MraZ"/>
</dbReference>
<dbReference type="PANTHER" id="PTHR34701:SF1">
    <property type="entry name" value="TRANSCRIPTIONAL REGULATOR MRAZ"/>
    <property type="match status" value="1"/>
</dbReference>
<evidence type="ECO:0000256" key="2">
    <source>
        <dbReference type="ARBA" id="ARBA00022490"/>
    </source>
</evidence>
<dbReference type="OrthoDB" id="9807753at2"/>
<proteinExistence type="inferred from homology"/>